<accession>A0A3E4PK93</accession>
<dbReference type="Proteomes" id="UP000261324">
    <property type="component" value="Unassembled WGS sequence"/>
</dbReference>
<dbReference type="EMBL" id="QSRA01000020">
    <property type="protein sequence ID" value="RGK80313.1"/>
    <property type="molecule type" value="Genomic_DNA"/>
</dbReference>
<sequence length="79" mass="9266">MFARIIHLADTIDIIGNNTGSGNNSWNFICQYLLKNRDGLFDSEQEISGRTMRDVRSRMKNELEYQVNEKQENSIRLKE</sequence>
<evidence type="ECO:0000313" key="1">
    <source>
        <dbReference type="EMBL" id="RGK80313.1"/>
    </source>
</evidence>
<gene>
    <name evidence="1" type="ORF">DXC93_13130</name>
</gene>
<comment type="caution">
    <text evidence="1">The sequence shown here is derived from an EMBL/GenBank/DDBJ whole genome shotgun (WGS) entry which is preliminary data.</text>
</comment>
<protein>
    <submittedName>
        <fullName evidence="1">Uncharacterized protein</fullName>
    </submittedName>
</protein>
<name>A0A3E4PK93_9FIRM</name>
<proteinExistence type="predicted"/>
<organism evidence="1 2">
    <name type="scientific">Dorea formicigenerans</name>
    <dbReference type="NCBI Taxonomy" id="39486"/>
    <lineage>
        <taxon>Bacteria</taxon>
        <taxon>Bacillati</taxon>
        <taxon>Bacillota</taxon>
        <taxon>Clostridia</taxon>
        <taxon>Lachnospirales</taxon>
        <taxon>Lachnospiraceae</taxon>
        <taxon>Dorea</taxon>
    </lineage>
</organism>
<dbReference type="AlphaFoldDB" id="A0A3E4PK93"/>
<reference evidence="1 2" key="1">
    <citation type="submission" date="2018-08" db="EMBL/GenBank/DDBJ databases">
        <title>A genome reference for cultivated species of the human gut microbiota.</title>
        <authorList>
            <person name="Zou Y."/>
            <person name="Xue W."/>
            <person name="Luo G."/>
        </authorList>
    </citation>
    <scope>NUCLEOTIDE SEQUENCE [LARGE SCALE GENOMIC DNA]</scope>
    <source>
        <strain evidence="1 2">TF09-3</strain>
    </source>
</reference>
<evidence type="ECO:0000313" key="2">
    <source>
        <dbReference type="Proteomes" id="UP000261324"/>
    </source>
</evidence>